<dbReference type="InterPro" id="IPR021109">
    <property type="entry name" value="Peptidase_aspartic_dom_sf"/>
</dbReference>
<evidence type="ECO:0000256" key="5">
    <source>
        <dbReference type="ARBA" id="ARBA00022801"/>
    </source>
</evidence>
<feature type="chain" id="PRO_5040338791" description="Peptidase A1 domain-containing protein" evidence="11">
    <location>
        <begin position="20"/>
        <end position="410"/>
    </location>
</feature>
<dbReference type="PANTHER" id="PTHR47966">
    <property type="entry name" value="BETA-SITE APP-CLEAVING ENZYME, ISOFORM A-RELATED"/>
    <property type="match status" value="1"/>
</dbReference>
<dbReference type="InterPro" id="IPR001969">
    <property type="entry name" value="Aspartic_peptidase_AS"/>
</dbReference>
<evidence type="ECO:0000256" key="10">
    <source>
        <dbReference type="RuleBase" id="RU000454"/>
    </source>
</evidence>
<keyword evidence="5 10" id="KW-0378">Hydrolase</keyword>
<evidence type="ECO:0000259" key="12">
    <source>
        <dbReference type="PROSITE" id="PS51767"/>
    </source>
</evidence>
<evidence type="ECO:0000313" key="14">
    <source>
        <dbReference type="Proteomes" id="UP000807716"/>
    </source>
</evidence>
<accession>A0A9P6Q7D5</accession>
<dbReference type="PANTHER" id="PTHR47966:SF1">
    <property type="entry name" value="ASPARTYL PROTEINASE"/>
    <property type="match status" value="1"/>
</dbReference>
<dbReference type="AlphaFoldDB" id="A0A9P6Q7D5"/>
<dbReference type="Proteomes" id="UP000807716">
    <property type="component" value="Unassembled WGS sequence"/>
</dbReference>
<dbReference type="InterPro" id="IPR001461">
    <property type="entry name" value="Aspartic_peptidase_A1"/>
</dbReference>
<dbReference type="InterPro" id="IPR033121">
    <property type="entry name" value="PEPTIDASE_A1"/>
</dbReference>
<reference evidence="13" key="1">
    <citation type="journal article" date="2020" name="Fungal Divers.">
        <title>Resolving the Mortierellaceae phylogeny through synthesis of multi-gene phylogenetics and phylogenomics.</title>
        <authorList>
            <person name="Vandepol N."/>
            <person name="Liber J."/>
            <person name="Desiro A."/>
            <person name="Na H."/>
            <person name="Kennedy M."/>
            <person name="Barry K."/>
            <person name="Grigoriev I.V."/>
            <person name="Miller A.N."/>
            <person name="O'Donnell K."/>
            <person name="Stajich J.E."/>
            <person name="Bonito G."/>
        </authorList>
    </citation>
    <scope>NUCLEOTIDE SEQUENCE</scope>
    <source>
        <strain evidence="13">BC1065</strain>
    </source>
</reference>
<dbReference type="Gene3D" id="2.40.70.10">
    <property type="entry name" value="Acid Proteases"/>
    <property type="match status" value="2"/>
</dbReference>
<keyword evidence="14" id="KW-1185">Reference proteome</keyword>
<dbReference type="OrthoDB" id="15189at2759"/>
<evidence type="ECO:0000256" key="11">
    <source>
        <dbReference type="SAM" id="SignalP"/>
    </source>
</evidence>
<keyword evidence="2 10" id="KW-0645">Protease</keyword>
<evidence type="ECO:0000256" key="8">
    <source>
        <dbReference type="PIRSR" id="PIRSR601461-1"/>
    </source>
</evidence>
<evidence type="ECO:0000256" key="4">
    <source>
        <dbReference type="ARBA" id="ARBA00022750"/>
    </source>
</evidence>
<feature type="signal peptide" evidence="11">
    <location>
        <begin position="1"/>
        <end position="19"/>
    </location>
</feature>
<evidence type="ECO:0000256" key="7">
    <source>
        <dbReference type="ARBA" id="ARBA00023157"/>
    </source>
</evidence>
<keyword evidence="6" id="KW-0865">Zymogen</keyword>
<proteinExistence type="inferred from homology"/>
<evidence type="ECO:0000256" key="3">
    <source>
        <dbReference type="ARBA" id="ARBA00022729"/>
    </source>
</evidence>
<name>A0A9P6Q7D5_9FUNG</name>
<evidence type="ECO:0000313" key="13">
    <source>
        <dbReference type="EMBL" id="KAG0260970.1"/>
    </source>
</evidence>
<feature type="active site" evidence="8">
    <location>
        <position position="113"/>
    </location>
</feature>
<evidence type="ECO:0000256" key="2">
    <source>
        <dbReference type="ARBA" id="ARBA00022670"/>
    </source>
</evidence>
<dbReference type="GO" id="GO:0006508">
    <property type="term" value="P:proteolysis"/>
    <property type="evidence" value="ECO:0007669"/>
    <property type="project" value="UniProtKB-KW"/>
</dbReference>
<dbReference type="GO" id="GO:0004190">
    <property type="term" value="F:aspartic-type endopeptidase activity"/>
    <property type="evidence" value="ECO:0007669"/>
    <property type="project" value="UniProtKB-KW"/>
</dbReference>
<organism evidence="13 14">
    <name type="scientific">Actinomortierella ambigua</name>
    <dbReference type="NCBI Taxonomy" id="1343610"/>
    <lineage>
        <taxon>Eukaryota</taxon>
        <taxon>Fungi</taxon>
        <taxon>Fungi incertae sedis</taxon>
        <taxon>Mucoromycota</taxon>
        <taxon>Mortierellomycotina</taxon>
        <taxon>Mortierellomycetes</taxon>
        <taxon>Mortierellales</taxon>
        <taxon>Mortierellaceae</taxon>
        <taxon>Actinomortierella</taxon>
    </lineage>
</organism>
<dbReference type="SUPFAM" id="SSF50630">
    <property type="entry name" value="Acid proteases"/>
    <property type="match status" value="1"/>
</dbReference>
<dbReference type="EMBL" id="JAAAJB010000232">
    <property type="protein sequence ID" value="KAG0260970.1"/>
    <property type="molecule type" value="Genomic_DNA"/>
</dbReference>
<dbReference type="CDD" id="cd05471">
    <property type="entry name" value="pepsin_like"/>
    <property type="match status" value="1"/>
</dbReference>
<dbReference type="PRINTS" id="PR00792">
    <property type="entry name" value="PEPSIN"/>
</dbReference>
<dbReference type="Pfam" id="PF00026">
    <property type="entry name" value="Asp"/>
    <property type="match status" value="1"/>
</dbReference>
<dbReference type="PROSITE" id="PS51767">
    <property type="entry name" value="PEPTIDASE_A1"/>
    <property type="match status" value="1"/>
</dbReference>
<sequence>MRITNFITVATAILAVTSALPAPVSKTYPPPSGFSVGLTHNKNYKRDTRAELIVLNQRYPSLGLSNHFDFLNHLPNDTDTSGPIPVATYLREVEYYATVQVGTPGQALKMNFDTGSSDIWLSSTNYNAPAQELHLRFDASKSTTFQEDLHLLKFQYGDGSSVLDFLGSDIVKVCGISVRQAVDLSMDESARAQISPADGTLGLGLSPIHGVDGRKSFIENAIQAEALVQPVFSIYLPPARARDGGLRGEVLFGGINHKHYSGELTYVPITQPDHWVIEVEDILFNNQSLGIRSQEGIIDTGTALVLVDTATAYAIHSEIPGAAMTEAGWAVPCSLLETEPTGKMSFKMGGKYFDVPLVDLVTTPVGHTMCQSGIQGGSNKHWILGNAFLKNNYCVFDQGLARIGIAPIKY</sequence>
<evidence type="ECO:0000256" key="1">
    <source>
        <dbReference type="ARBA" id="ARBA00007447"/>
    </source>
</evidence>
<keyword evidence="7 9" id="KW-1015">Disulfide bond</keyword>
<feature type="disulfide bond" evidence="9">
    <location>
        <begin position="333"/>
        <end position="370"/>
    </location>
</feature>
<evidence type="ECO:0000256" key="6">
    <source>
        <dbReference type="ARBA" id="ARBA00023145"/>
    </source>
</evidence>
<dbReference type="InterPro" id="IPR034164">
    <property type="entry name" value="Pepsin-like_dom"/>
</dbReference>
<protein>
    <recommendedName>
        <fullName evidence="12">Peptidase A1 domain-containing protein</fullName>
    </recommendedName>
</protein>
<keyword evidence="3 11" id="KW-0732">Signal</keyword>
<dbReference type="PROSITE" id="PS00141">
    <property type="entry name" value="ASP_PROTEASE"/>
    <property type="match status" value="2"/>
</dbReference>
<gene>
    <name evidence="13" type="ORF">DFQ27_003248</name>
</gene>
<evidence type="ECO:0000256" key="9">
    <source>
        <dbReference type="PIRSR" id="PIRSR601461-2"/>
    </source>
</evidence>
<feature type="domain" description="Peptidase A1" evidence="12">
    <location>
        <begin position="95"/>
        <end position="406"/>
    </location>
</feature>
<comment type="similarity">
    <text evidence="1 10">Belongs to the peptidase A1 family.</text>
</comment>
<feature type="active site" evidence="8">
    <location>
        <position position="299"/>
    </location>
</feature>
<keyword evidence="4 10" id="KW-0064">Aspartyl protease</keyword>
<comment type="caution">
    <text evidence="13">The sequence shown here is derived from an EMBL/GenBank/DDBJ whole genome shotgun (WGS) entry which is preliminary data.</text>
</comment>